<protein>
    <recommendedName>
        <fullName evidence="1">MOSC domain-containing protein</fullName>
    </recommendedName>
</protein>
<dbReference type="PANTHER" id="PTHR36930">
    <property type="entry name" value="METAL-SULFUR CLUSTER BIOSYNTHESIS PROTEINS YUAD-RELATED"/>
    <property type="match status" value="1"/>
</dbReference>
<dbReference type="GO" id="GO:0030170">
    <property type="term" value="F:pyridoxal phosphate binding"/>
    <property type="evidence" value="ECO:0007669"/>
    <property type="project" value="InterPro"/>
</dbReference>
<dbReference type="PANTHER" id="PTHR36930:SF1">
    <property type="entry name" value="MOSC DOMAIN-CONTAINING PROTEIN"/>
    <property type="match status" value="1"/>
</dbReference>
<evidence type="ECO:0000313" key="2">
    <source>
        <dbReference type="EMBL" id="SIS88204.1"/>
    </source>
</evidence>
<name>A0A1N7MQ00_9PROT</name>
<dbReference type="OrthoDB" id="581532at2"/>
<evidence type="ECO:0000313" key="3">
    <source>
        <dbReference type="Proteomes" id="UP000185678"/>
    </source>
</evidence>
<organism evidence="2 3">
    <name type="scientific">Insolitispirillum peregrinum</name>
    <dbReference type="NCBI Taxonomy" id="80876"/>
    <lineage>
        <taxon>Bacteria</taxon>
        <taxon>Pseudomonadati</taxon>
        <taxon>Pseudomonadota</taxon>
        <taxon>Alphaproteobacteria</taxon>
        <taxon>Rhodospirillales</taxon>
        <taxon>Novispirillaceae</taxon>
        <taxon>Insolitispirillum</taxon>
    </lineage>
</organism>
<dbReference type="PROSITE" id="PS51340">
    <property type="entry name" value="MOSC"/>
    <property type="match status" value="1"/>
</dbReference>
<dbReference type="RefSeq" id="WP_076400705.1">
    <property type="nucleotide sequence ID" value="NZ_FTOA01000004.1"/>
</dbReference>
<gene>
    <name evidence="2" type="ORF">SAMN05421779_104271</name>
</gene>
<dbReference type="InterPro" id="IPR005302">
    <property type="entry name" value="MoCF_Sase_C"/>
</dbReference>
<dbReference type="AlphaFoldDB" id="A0A1N7MQ00"/>
<dbReference type="InterPro" id="IPR011037">
    <property type="entry name" value="Pyrv_Knase-like_insert_dom_sf"/>
</dbReference>
<dbReference type="STRING" id="80876.SAMN05421779_104271"/>
<proteinExistence type="predicted"/>
<keyword evidence="3" id="KW-1185">Reference proteome</keyword>
<dbReference type="GO" id="GO:0030151">
    <property type="term" value="F:molybdenum ion binding"/>
    <property type="evidence" value="ECO:0007669"/>
    <property type="project" value="InterPro"/>
</dbReference>
<dbReference type="InterPro" id="IPR005303">
    <property type="entry name" value="MOCOS_middle"/>
</dbReference>
<dbReference type="SUPFAM" id="SSF50800">
    <property type="entry name" value="PK beta-barrel domain-like"/>
    <property type="match status" value="1"/>
</dbReference>
<feature type="domain" description="MOSC" evidence="1">
    <location>
        <begin position="109"/>
        <end position="262"/>
    </location>
</feature>
<accession>A0A1N7MQ00</accession>
<dbReference type="Pfam" id="PF03476">
    <property type="entry name" value="MOSC_N"/>
    <property type="match status" value="1"/>
</dbReference>
<sequence length="262" mass="28799">METQHDTQTPGTATVAALWRYPVKGLSPEDLQQITLTPGDGIPGDRRYAIAHGNTPFDPSAPEWLPKHNFLMLAKNPALAALTTRWIEVAHTLTIERNGRQVARGDLSTPIGRVMIAQFLAAYLKDGVRGTPQLVEASGHMFSDHKNKVLSLFSEASLRDLERVTGQSLDPRRFRGNMMLAGLRPWEEFTWIGRELEVGGVRLRITQRIDRCPATSVNPDSGKVDINIPRALKAGFGHIDFGVYAEVIDGGSLAVGDRATIL</sequence>
<dbReference type="EMBL" id="FTOA01000004">
    <property type="protein sequence ID" value="SIS88204.1"/>
    <property type="molecule type" value="Genomic_DNA"/>
</dbReference>
<dbReference type="Proteomes" id="UP000185678">
    <property type="component" value="Unassembled WGS sequence"/>
</dbReference>
<dbReference type="Pfam" id="PF03473">
    <property type="entry name" value="MOSC"/>
    <property type="match status" value="1"/>
</dbReference>
<dbReference type="Gene3D" id="2.40.33.20">
    <property type="entry name" value="PK beta-barrel domain-like"/>
    <property type="match status" value="1"/>
</dbReference>
<dbReference type="GO" id="GO:0003824">
    <property type="term" value="F:catalytic activity"/>
    <property type="evidence" value="ECO:0007669"/>
    <property type="project" value="InterPro"/>
</dbReference>
<reference evidence="2 3" key="1">
    <citation type="submission" date="2017-01" db="EMBL/GenBank/DDBJ databases">
        <authorList>
            <person name="Mah S.A."/>
            <person name="Swanson W.J."/>
            <person name="Moy G.W."/>
            <person name="Vacquier V.D."/>
        </authorList>
    </citation>
    <scope>NUCLEOTIDE SEQUENCE [LARGE SCALE GENOMIC DNA]</scope>
    <source>
        <strain evidence="2 3">DSM 11589</strain>
    </source>
</reference>
<evidence type="ECO:0000259" key="1">
    <source>
        <dbReference type="PROSITE" id="PS51340"/>
    </source>
</evidence>
<dbReference type="InterPro" id="IPR052716">
    <property type="entry name" value="MOSC_domain"/>
</dbReference>